<dbReference type="InterPro" id="IPR014153">
    <property type="entry name" value="Ds_break_AddB"/>
</dbReference>
<evidence type="ECO:0000313" key="4">
    <source>
        <dbReference type="Proteomes" id="UP000297737"/>
    </source>
</evidence>
<dbReference type="EMBL" id="SIHO01000002">
    <property type="protein sequence ID" value="TFU02829.1"/>
    <property type="molecule type" value="Genomic_DNA"/>
</dbReference>
<dbReference type="SUPFAM" id="SSF52980">
    <property type="entry name" value="Restriction endonuclease-like"/>
    <property type="match status" value="1"/>
</dbReference>
<dbReference type="InterPro" id="IPR011604">
    <property type="entry name" value="PDDEXK-like_dom_sf"/>
</dbReference>
<dbReference type="OrthoDB" id="9780606at2"/>
<dbReference type="RefSeq" id="WP_135245423.1">
    <property type="nucleotide sequence ID" value="NZ_SIHO01000002.1"/>
</dbReference>
<evidence type="ECO:0000256" key="1">
    <source>
        <dbReference type="SAM" id="MobiDB-lite"/>
    </source>
</evidence>
<evidence type="ECO:0000259" key="2">
    <source>
        <dbReference type="Pfam" id="PF12705"/>
    </source>
</evidence>
<accession>A0A4Y9EN03</accession>
<proteinExistence type="predicted"/>
<dbReference type="Pfam" id="PF12705">
    <property type="entry name" value="PDDEXK_1"/>
    <property type="match status" value="1"/>
</dbReference>
<dbReference type="SUPFAM" id="SSF52540">
    <property type="entry name" value="P-loop containing nucleoside triphosphate hydrolases"/>
    <property type="match status" value="1"/>
</dbReference>
<dbReference type="NCBIfam" id="TIGR02786">
    <property type="entry name" value="addB_alphas"/>
    <property type="match status" value="1"/>
</dbReference>
<protein>
    <submittedName>
        <fullName evidence="3">Double-strand break repair protein AddB</fullName>
    </submittedName>
</protein>
<dbReference type="AlphaFoldDB" id="A0A4Y9EN03"/>
<dbReference type="Gene3D" id="3.90.320.10">
    <property type="match status" value="1"/>
</dbReference>
<dbReference type="Proteomes" id="UP000297737">
    <property type="component" value="Unassembled WGS sequence"/>
</dbReference>
<feature type="region of interest" description="Disordered" evidence="1">
    <location>
        <begin position="692"/>
        <end position="713"/>
    </location>
</feature>
<keyword evidence="4" id="KW-1185">Reference proteome</keyword>
<reference evidence="3 4" key="1">
    <citation type="submission" date="2019-02" db="EMBL/GenBank/DDBJ databases">
        <title>Polymorphobacter sp. isolated from the lake at the Tibet of China.</title>
        <authorList>
            <person name="Li A."/>
        </authorList>
    </citation>
    <scope>NUCLEOTIDE SEQUENCE [LARGE SCALE GENOMIC DNA]</scope>
    <source>
        <strain evidence="3 4">DJ1R-1</strain>
    </source>
</reference>
<sequence>MSAATRPSVYTIAPEAAFADALAKGLIDRAGGNPLVLARAQILLPSRRAVRALTDAFVRSADGGLLLPRMTPLGDIDVDDALDLVAGLETSLLPPIDPIRRRLLLTRLIRRWRDIIGSVEALRLADQLGAAFDTLAREGVDPAQLKDVAKDDLASHWLETFAFFELVIEHWPAILAAEGCSDRAARGNALLGIIAAHWEASPPPGLVVAAGMNGATPAQAALLGTIARLPDGMLVLPGLDAAMPADAWDSLVTDAAGDETRRNSEEHAQYGLKRLLDDIGVARAEVENWPTDTGSSATRATAVARALCPAAFTAQWRETPVAAGTFDGVSWLEAADPAAEAQAIALALREALETPGATAALVTPDRNLARRVATHCTRWGIEIDDSAGVALTATPPGALALALSEAAAQHFAPVALLAVLKHPLVASSTEATRLEWLDRVRQLDIDLRGVRPAAGLGGIAAQVAEADRVVDVRDRRMPLAGWWADVTALLAPLEIVFRARSLNLAELVEALAATLVALTGDAIWRGADGRALADRIAALTQHGDALDALDPADAPALLDTLLADVPVRPVIGKHPRLAIWGLIEARLQRPDFVILGGLSEGVWPALPSPDPWLAPAIRRKLGLPGLEASIGQAAHDFVAGLGAPRVLLTRARRDDSGPRVASRFWLRLRALAGDTLPQDTRLVDLARAIDAAGPPAPAPRPAPAPPAAQRPRRLSVTAAEKLRADPFSFYAQTMLALKVLDPLDSDPTGADRGSAVHRILEEWIKAGGSDAALAKAYDDELADWTNHPLMQALWAPRVRRALDWAKATLDEWDSEGWTPLAVEAKGQRIFEFGARGESPVTLTGVADRVDRHANGQLAIVDYKTGTVPTYAQVSGGFALQMGLLGALAEQGVLAGVPAGPVGRFSYWKVSGGNDPGKASDPLSHKGKAFVTPAEHIAATVELFKALCHDMLLGTKPFTAKLHPEYAEKYQDFDHLARVAEWLGKPVPSE</sequence>
<dbReference type="InterPro" id="IPR027417">
    <property type="entry name" value="P-loop_NTPase"/>
</dbReference>
<feature type="domain" description="PD-(D/E)XK endonuclease-like" evidence="2">
    <location>
        <begin position="713"/>
        <end position="951"/>
    </location>
</feature>
<comment type="caution">
    <text evidence="3">The sequence shown here is derived from an EMBL/GenBank/DDBJ whole genome shotgun (WGS) entry which is preliminary data.</text>
</comment>
<organism evidence="3 4">
    <name type="scientific">Glacieibacterium arshaanense</name>
    <dbReference type="NCBI Taxonomy" id="2511025"/>
    <lineage>
        <taxon>Bacteria</taxon>
        <taxon>Pseudomonadati</taxon>
        <taxon>Pseudomonadota</taxon>
        <taxon>Alphaproteobacteria</taxon>
        <taxon>Sphingomonadales</taxon>
        <taxon>Sphingosinicellaceae</taxon>
        <taxon>Glacieibacterium</taxon>
    </lineage>
</organism>
<name>A0A4Y9EN03_9SPHN</name>
<evidence type="ECO:0000313" key="3">
    <source>
        <dbReference type="EMBL" id="TFU02829.1"/>
    </source>
</evidence>
<dbReference type="InterPro" id="IPR038726">
    <property type="entry name" value="PDDEXK_AddAB-type"/>
</dbReference>
<gene>
    <name evidence="3" type="primary">addB</name>
    <name evidence="3" type="ORF">EUV02_06300</name>
</gene>
<dbReference type="InterPro" id="IPR011335">
    <property type="entry name" value="Restrct_endonuc-II-like"/>
</dbReference>
<feature type="compositionally biased region" description="Pro residues" evidence="1">
    <location>
        <begin position="694"/>
        <end position="708"/>
    </location>
</feature>